<feature type="domain" description="YCII-related" evidence="1">
    <location>
        <begin position="27"/>
        <end position="120"/>
    </location>
</feature>
<dbReference type="InterPro" id="IPR011008">
    <property type="entry name" value="Dimeric_a/b-barrel"/>
</dbReference>
<dbReference type="Gene3D" id="3.30.70.1060">
    <property type="entry name" value="Dimeric alpha+beta barrel"/>
    <property type="match status" value="1"/>
</dbReference>
<dbReference type="PANTHER" id="PTHR33606:SF3">
    <property type="entry name" value="PROTEIN YCII"/>
    <property type="match status" value="1"/>
</dbReference>
<organism evidence="2 3">
    <name type="scientific">Heterodermia speciosa</name>
    <dbReference type="NCBI Taxonomy" id="116794"/>
    <lineage>
        <taxon>Eukaryota</taxon>
        <taxon>Fungi</taxon>
        <taxon>Dikarya</taxon>
        <taxon>Ascomycota</taxon>
        <taxon>Pezizomycotina</taxon>
        <taxon>Lecanoromycetes</taxon>
        <taxon>OSLEUM clade</taxon>
        <taxon>Lecanoromycetidae</taxon>
        <taxon>Caliciales</taxon>
        <taxon>Physciaceae</taxon>
        <taxon>Heterodermia</taxon>
    </lineage>
</organism>
<reference evidence="2" key="1">
    <citation type="submission" date="2021-03" db="EMBL/GenBank/DDBJ databases">
        <authorList>
            <person name="Tagirdzhanova G."/>
        </authorList>
    </citation>
    <scope>NUCLEOTIDE SEQUENCE</scope>
</reference>
<name>A0A8H3EGG1_9LECA</name>
<evidence type="ECO:0000259" key="1">
    <source>
        <dbReference type="Pfam" id="PF03795"/>
    </source>
</evidence>
<proteinExistence type="predicted"/>
<evidence type="ECO:0000313" key="3">
    <source>
        <dbReference type="Proteomes" id="UP000664521"/>
    </source>
</evidence>
<dbReference type="InterPro" id="IPR005545">
    <property type="entry name" value="YCII"/>
</dbReference>
<dbReference type="EMBL" id="CAJPDS010000003">
    <property type="protein sequence ID" value="CAF9904788.1"/>
    <property type="molecule type" value="Genomic_DNA"/>
</dbReference>
<comment type="caution">
    <text evidence="2">The sequence shown here is derived from an EMBL/GenBank/DDBJ whole genome shotgun (WGS) entry which is preliminary data.</text>
</comment>
<dbReference type="InterPro" id="IPR051807">
    <property type="entry name" value="Sec-metab_biosynth-assoc"/>
</dbReference>
<dbReference type="Pfam" id="PF03795">
    <property type="entry name" value="YCII"/>
    <property type="match status" value="1"/>
</dbReference>
<dbReference type="AlphaFoldDB" id="A0A8H3EGG1"/>
<dbReference type="OrthoDB" id="5519740at2759"/>
<dbReference type="Proteomes" id="UP000664521">
    <property type="component" value="Unassembled WGS sequence"/>
</dbReference>
<accession>A0A8H3EGG1</accession>
<keyword evidence="3" id="KW-1185">Reference proteome</keyword>
<protein>
    <recommendedName>
        <fullName evidence="1">YCII-related domain-containing protein</fullName>
    </recommendedName>
</protein>
<gene>
    <name evidence="2" type="ORF">HETSPECPRED_004788</name>
</gene>
<sequence length="131" mass="14929">MAEESTPYVLKMRNTTTSAPPKPKHEWIVIVPDHEDVLDKRMAVRPSHLKNLTPKVEDGFWMMGGAILSEPISDPQKPQITGSVMLAVAESKEDVIRQLKDDIYFKSGVWDWDRVQVHPFKSAFRKNTEGV</sequence>
<dbReference type="PANTHER" id="PTHR33606">
    <property type="entry name" value="PROTEIN YCII"/>
    <property type="match status" value="1"/>
</dbReference>
<evidence type="ECO:0000313" key="2">
    <source>
        <dbReference type="EMBL" id="CAF9904788.1"/>
    </source>
</evidence>
<dbReference type="SUPFAM" id="SSF54909">
    <property type="entry name" value="Dimeric alpha+beta barrel"/>
    <property type="match status" value="1"/>
</dbReference>